<evidence type="ECO:0008006" key="5">
    <source>
        <dbReference type="Google" id="ProtNLM"/>
    </source>
</evidence>
<evidence type="ECO:0000313" key="3">
    <source>
        <dbReference type="EMBL" id="GJE53660.1"/>
    </source>
</evidence>
<feature type="region of interest" description="Disordered" evidence="1">
    <location>
        <begin position="129"/>
        <end position="160"/>
    </location>
</feature>
<accession>A0ABQ4TJ01</accession>
<comment type="caution">
    <text evidence="3">The sequence shown here is derived from an EMBL/GenBank/DDBJ whole genome shotgun (WGS) entry which is preliminary data.</text>
</comment>
<feature type="chain" id="PRO_5045866847" description="4-aminobutyrate aminotransferase" evidence="2">
    <location>
        <begin position="24"/>
        <end position="160"/>
    </location>
</feature>
<name>A0ABQ4TJ01_9HYPH</name>
<reference evidence="3" key="2">
    <citation type="submission" date="2021-08" db="EMBL/GenBank/DDBJ databases">
        <authorList>
            <person name="Tani A."/>
            <person name="Ola A."/>
            <person name="Ogura Y."/>
            <person name="Katsura K."/>
            <person name="Hayashi T."/>
        </authorList>
    </citation>
    <scope>NUCLEOTIDE SEQUENCE</scope>
    <source>
        <strain evidence="3">DSM 23674</strain>
    </source>
</reference>
<proteinExistence type="predicted"/>
<dbReference type="RefSeq" id="WP_238230339.1">
    <property type="nucleotide sequence ID" value="NZ_BPRA01000001.1"/>
</dbReference>
<keyword evidence="4" id="KW-1185">Reference proteome</keyword>
<dbReference type="Proteomes" id="UP001055101">
    <property type="component" value="Unassembled WGS sequence"/>
</dbReference>
<gene>
    <name evidence="3" type="ORF">EKPJFOCH_0126</name>
</gene>
<evidence type="ECO:0000313" key="4">
    <source>
        <dbReference type="Proteomes" id="UP001055101"/>
    </source>
</evidence>
<dbReference type="EMBL" id="BPRA01000001">
    <property type="protein sequence ID" value="GJE53660.1"/>
    <property type="molecule type" value="Genomic_DNA"/>
</dbReference>
<keyword evidence="2" id="KW-0732">Signal</keyword>
<feature type="signal peptide" evidence="2">
    <location>
        <begin position="1"/>
        <end position="23"/>
    </location>
</feature>
<evidence type="ECO:0000256" key="2">
    <source>
        <dbReference type="SAM" id="SignalP"/>
    </source>
</evidence>
<evidence type="ECO:0000256" key="1">
    <source>
        <dbReference type="SAM" id="MobiDB-lite"/>
    </source>
</evidence>
<sequence>MTAVRPFAALLAASLTCAAPAHAQTVTTRSETVASGKVVRLLVAPNLKKDCSAGSMPEIKIAGAPKNGQLKTTTKKLKTPASYRCPDKEAQVAAVFYKSKADFTGADRVLIEVKTAEGTVEKQDIRITVEAAKADAKPDTKKPDEKKTEDKKDDKDLSDL</sequence>
<reference evidence="3" key="1">
    <citation type="journal article" date="2021" name="Front. Microbiol.">
        <title>Comprehensive Comparative Genomics and Phenotyping of Methylobacterium Species.</title>
        <authorList>
            <person name="Alessa O."/>
            <person name="Ogura Y."/>
            <person name="Fujitani Y."/>
            <person name="Takami H."/>
            <person name="Hayashi T."/>
            <person name="Sahin N."/>
            <person name="Tani A."/>
        </authorList>
    </citation>
    <scope>NUCLEOTIDE SEQUENCE</scope>
    <source>
        <strain evidence="3">DSM 23674</strain>
    </source>
</reference>
<organism evidence="3 4">
    <name type="scientific">Methylobacterium thuringiense</name>
    <dbReference type="NCBI Taxonomy" id="1003091"/>
    <lineage>
        <taxon>Bacteria</taxon>
        <taxon>Pseudomonadati</taxon>
        <taxon>Pseudomonadota</taxon>
        <taxon>Alphaproteobacteria</taxon>
        <taxon>Hyphomicrobiales</taxon>
        <taxon>Methylobacteriaceae</taxon>
        <taxon>Methylobacterium</taxon>
    </lineage>
</organism>
<protein>
    <recommendedName>
        <fullName evidence="5">4-aminobutyrate aminotransferase</fullName>
    </recommendedName>
</protein>